<organism evidence="1 2">
    <name type="scientific">Ensete ventricosum</name>
    <name type="common">Abyssinian banana</name>
    <name type="synonym">Musa ensete</name>
    <dbReference type="NCBI Taxonomy" id="4639"/>
    <lineage>
        <taxon>Eukaryota</taxon>
        <taxon>Viridiplantae</taxon>
        <taxon>Streptophyta</taxon>
        <taxon>Embryophyta</taxon>
        <taxon>Tracheophyta</taxon>
        <taxon>Spermatophyta</taxon>
        <taxon>Magnoliopsida</taxon>
        <taxon>Liliopsida</taxon>
        <taxon>Zingiberales</taxon>
        <taxon>Musaceae</taxon>
        <taxon>Ensete</taxon>
    </lineage>
</organism>
<evidence type="ECO:0000313" key="2">
    <source>
        <dbReference type="Proteomes" id="UP000287651"/>
    </source>
</evidence>
<name>A0A426XRC0_ENSVE</name>
<protein>
    <submittedName>
        <fullName evidence="1">Uncharacterized protein</fullName>
    </submittedName>
</protein>
<reference evidence="1 2" key="1">
    <citation type="journal article" date="2014" name="Agronomy (Basel)">
        <title>A Draft Genome Sequence for Ensete ventricosum, the Drought-Tolerant Tree Against Hunger.</title>
        <authorList>
            <person name="Harrison J."/>
            <person name="Moore K.A."/>
            <person name="Paszkiewicz K."/>
            <person name="Jones T."/>
            <person name="Grant M."/>
            <person name="Ambacheew D."/>
            <person name="Muzemil S."/>
            <person name="Studholme D.J."/>
        </authorList>
    </citation>
    <scope>NUCLEOTIDE SEQUENCE [LARGE SCALE GENOMIC DNA]</scope>
</reference>
<dbReference type="Proteomes" id="UP000287651">
    <property type="component" value="Unassembled WGS sequence"/>
</dbReference>
<evidence type="ECO:0000313" key="1">
    <source>
        <dbReference type="EMBL" id="RRT42014.1"/>
    </source>
</evidence>
<dbReference type="AlphaFoldDB" id="A0A426XRC0"/>
<dbReference type="EMBL" id="AMZH03018130">
    <property type="protein sequence ID" value="RRT42014.1"/>
    <property type="molecule type" value="Genomic_DNA"/>
</dbReference>
<comment type="caution">
    <text evidence="1">The sequence shown here is derived from an EMBL/GenBank/DDBJ whole genome shotgun (WGS) entry which is preliminary data.</text>
</comment>
<gene>
    <name evidence="1" type="ORF">B296_00023216</name>
</gene>
<accession>A0A426XRC0</accession>
<sequence length="139" mass="15404">MISLLPLQEFMSLTSVQRKPRASALCSIFYINSLHIAWILHQVSPKLLYPSICIELVVALTPTIQRVSPPLSLISISALSVSLFGITMSYSPTKSHNVSTNALLHARLYVDFPLLARFVEFCEVVVLRCSFSTSSICCT</sequence>
<proteinExistence type="predicted"/>